<protein>
    <submittedName>
        <fullName evidence="2">Uncharacterized protein</fullName>
    </submittedName>
</protein>
<proteinExistence type="predicted"/>
<dbReference type="EMBL" id="JARZHI010000043">
    <property type="protein sequence ID" value="MDI1434487.1"/>
    <property type="molecule type" value="Genomic_DNA"/>
</dbReference>
<organism evidence="2 3">
    <name type="scientific">Polyangium sorediatum</name>
    <dbReference type="NCBI Taxonomy" id="889274"/>
    <lineage>
        <taxon>Bacteria</taxon>
        <taxon>Pseudomonadati</taxon>
        <taxon>Myxococcota</taxon>
        <taxon>Polyangia</taxon>
        <taxon>Polyangiales</taxon>
        <taxon>Polyangiaceae</taxon>
        <taxon>Polyangium</taxon>
    </lineage>
</organism>
<evidence type="ECO:0000313" key="2">
    <source>
        <dbReference type="EMBL" id="MDI1434487.1"/>
    </source>
</evidence>
<comment type="caution">
    <text evidence="2">The sequence shown here is derived from an EMBL/GenBank/DDBJ whole genome shotgun (WGS) entry which is preliminary data.</text>
</comment>
<keyword evidence="1" id="KW-0812">Transmembrane</keyword>
<sequence>MEQLFDLSWWLRMHGRVLFAGAALGMYWVSQAHSRHIDAEVFASVVRKLIEAGNVPRALKLTSAGLPMPACVATKAAILAAVRVGAQVGAARGGYRGGPNAALPPVLPEISRDYDEAFRKATASLWKAFFLALPSPFLLALAAWGSFESRGAASFTWGMAVAATGILVLGYAGYCHVRIVLSRERVFQNLAPFFEQIARDGGKAVEAREQATGT</sequence>
<feature type="transmembrane region" description="Helical" evidence="1">
    <location>
        <begin position="13"/>
        <end position="30"/>
    </location>
</feature>
<name>A0ABT6P1K1_9BACT</name>
<evidence type="ECO:0000313" key="3">
    <source>
        <dbReference type="Proteomes" id="UP001160301"/>
    </source>
</evidence>
<accession>A0ABT6P1K1</accession>
<feature type="transmembrane region" description="Helical" evidence="1">
    <location>
        <begin position="153"/>
        <end position="174"/>
    </location>
</feature>
<keyword evidence="1" id="KW-1133">Transmembrane helix</keyword>
<feature type="transmembrane region" description="Helical" evidence="1">
    <location>
        <begin position="128"/>
        <end position="147"/>
    </location>
</feature>
<reference evidence="2 3" key="1">
    <citation type="submission" date="2023-04" db="EMBL/GenBank/DDBJ databases">
        <title>The genome sequence of Polyangium sorediatum DSM14670.</title>
        <authorList>
            <person name="Zhang X."/>
        </authorList>
    </citation>
    <scope>NUCLEOTIDE SEQUENCE [LARGE SCALE GENOMIC DNA]</scope>
    <source>
        <strain evidence="2 3">DSM 14670</strain>
    </source>
</reference>
<dbReference type="Proteomes" id="UP001160301">
    <property type="component" value="Unassembled WGS sequence"/>
</dbReference>
<dbReference type="RefSeq" id="WP_136971784.1">
    <property type="nucleotide sequence ID" value="NZ_JARZHI010000043.1"/>
</dbReference>
<keyword evidence="1" id="KW-0472">Membrane</keyword>
<gene>
    <name evidence="2" type="ORF">QHF89_33620</name>
</gene>
<evidence type="ECO:0000256" key="1">
    <source>
        <dbReference type="SAM" id="Phobius"/>
    </source>
</evidence>
<keyword evidence="3" id="KW-1185">Reference proteome</keyword>